<dbReference type="InterPro" id="IPR017300">
    <property type="entry name" value="NHERF-1/NHERF-2"/>
</dbReference>
<keyword evidence="13" id="KW-1185">Reference proteome</keyword>
<dbReference type="SMART" id="SM00228">
    <property type="entry name" value="PDZ"/>
    <property type="match status" value="2"/>
</dbReference>
<dbReference type="PIRSF" id="PIRSF037866">
    <property type="entry name" value="EBP50"/>
    <property type="match status" value="1"/>
</dbReference>
<reference evidence="12" key="2">
    <citation type="submission" date="2025-09" db="UniProtKB">
        <authorList>
            <consortium name="Ensembl"/>
        </authorList>
    </citation>
    <scope>IDENTIFICATION</scope>
</reference>
<dbReference type="Pfam" id="PF00595">
    <property type="entry name" value="PDZ"/>
    <property type="match status" value="2"/>
</dbReference>
<accession>A0A8C5R489</accession>
<evidence type="ECO:0000256" key="7">
    <source>
        <dbReference type="ARBA" id="ARBA00023136"/>
    </source>
</evidence>
<dbReference type="PANTHER" id="PTHR14191">
    <property type="entry name" value="PDZ DOMAIN CONTAINING PROTEIN"/>
    <property type="match status" value="1"/>
</dbReference>
<evidence type="ECO:0000256" key="3">
    <source>
        <dbReference type="ARBA" id="ARBA00004466"/>
    </source>
</evidence>
<dbReference type="SUPFAM" id="SSF50156">
    <property type="entry name" value="PDZ domain-like"/>
    <property type="match status" value="2"/>
</dbReference>
<evidence type="ECO:0000256" key="8">
    <source>
        <dbReference type="ARBA" id="ARBA00023273"/>
    </source>
</evidence>
<dbReference type="InterPro" id="IPR015098">
    <property type="entry name" value="EBP50_C"/>
</dbReference>
<comment type="subcellular location">
    <subcellularLocation>
        <location evidence="4">Cell projection</location>
        <location evidence="4">Filopodium</location>
    </subcellularLocation>
    <subcellularLocation>
        <location evidence="1">Cell projection</location>
        <location evidence="1">Microvillus</location>
    </subcellularLocation>
    <subcellularLocation>
        <location evidence="3">Cell projection</location>
        <location evidence="3">Ruffle</location>
    </subcellularLocation>
    <subcellularLocation>
        <location evidence="2 9">Endomembrane system</location>
        <topology evidence="2 9">Peripheral membrane protein</topology>
    </subcellularLocation>
</comment>
<name>A0A8C5R489_9ANUR</name>
<dbReference type="Ensembl" id="ENSLLET00000048333.1">
    <property type="protein sequence ID" value="ENSLLEP00000046493.1"/>
    <property type="gene ID" value="ENSLLEG00000029369.1"/>
</dbReference>
<dbReference type="PANTHER" id="PTHR14191:SF7">
    <property type="entry name" value="NA(+)_H(+) EXCHANGE REGULATORY COFACTOR NHE-RF1"/>
    <property type="match status" value="1"/>
</dbReference>
<proteinExistence type="predicted"/>
<evidence type="ECO:0000256" key="2">
    <source>
        <dbReference type="ARBA" id="ARBA00004184"/>
    </source>
</evidence>
<dbReference type="GO" id="GO:0012505">
    <property type="term" value="C:endomembrane system"/>
    <property type="evidence" value="ECO:0007669"/>
    <property type="project" value="UniProtKB-SubCell"/>
</dbReference>
<feature type="region of interest" description="Disordered" evidence="10">
    <location>
        <begin position="294"/>
        <end position="321"/>
    </location>
</feature>
<organism evidence="12 13">
    <name type="scientific">Leptobrachium leishanense</name>
    <name type="common">Leishan spiny toad</name>
    <dbReference type="NCBI Taxonomy" id="445787"/>
    <lineage>
        <taxon>Eukaryota</taxon>
        <taxon>Metazoa</taxon>
        <taxon>Chordata</taxon>
        <taxon>Craniata</taxon>
        <taxon>Vertebrata</taxon>
        <taxon>Euteleostomi</taxon>
        <taxon>Amphibia</taxon>
        <taxon>Batrachia</taxon>
        <taxon>Anura</taxon>
        <taxon>Pelobatoidea</taxon>
        <taxon>Megophryidae</taxon>
        <taxon>Leptobrachium</taxon>
    </lineage>
</organism>
<evidence type="ECO:0000256" key="5">
    <source>
        <dbReference type="ARBA" id="ARBA00022687"/>
    </source>
</evidence>
<keyword evidence="8" id="KW-0966">Cell projection</keyword>
<evidence type="ECO:0000256" key="4">
    <source>
        <dbReference type="ARBA" id="ARBA00004486"/>
    </source>
</evidence>
<dbReference type="GO" id="GO:0005902">
    <property type="term" value="C:microvillus"/>
    <property type="evidence" value="ECO:0007669"/>
    <property type="project" value="UniProtKB-SubCell"/>
</dbReference>
<dbReference type="GO" id="GO:0072659">
    <property type="term" value="P:protein localization to plasma membrane"/>
    <property type="evidence" value="ECO:0007669"/>
    <property type="project" value="TreeGrafter"/>
</dbReference>
<dbReference type="PROSITE" id="PS50106">
    <property type="entry name" value="PDZ"/>
    <property type="match status" value="2"/>
</dbReference>
<evidence type="ECO:0000259" key="11">
    <source>
        <dbReference type="PROSITE" id="PS50106"/>
    </source>
</evidence>
<comment type="function">
    <text evidence="9">Scaffold protein that connects plasma membrane proteins with members of the ezrin/moesin/radixin family and thereby helps to link them to the actin cytoskeleton and to regulate their surface expression.</text>
</comment>
<dbReference type="CDD" id="cd06768">
    <property type="entry name" value="PDZ_NHERF-like"/>
    <property type="match status" value="2"/>
</dbReference>
<dbReference type="InterPro" id="IPR051067">
    <property type="entry name" value="NHER"/>
</dbReference>
<feature type="region of interest" description="Disordered" evidence="10">
    <location>
        <begin position="239"/>
        <end position="270"/>
    </location>
</feature>
<reference evidence="12" key="1">
    <citation type="submission" date="2025-08" db="UniProtKB">
        <authorList>
            <consortium name="Ensembl"/>
        </authorList>
    </citation>
    <scope>IDENTIFICATION</scope>
</reference>
<keyword evidence="7 9" id="KW-0472">Membrane</keyword>
<dbReference type="Pfam" id="PF09007">
    <property type="entry name" value="EBP50_C"/>
    <property type="match status" value="1"/>
</dbReference>
<evidence type="ECO:0000313" key="13">
    <source>
        <dbReference type="Proteomes" id="UP000694569"/>
    </source>
</evidence>
<evidence type="ECO:0000256" key="1">
    <source>
        <dbReference type="ARBA" id="ARBA00004105"/>
    </source>
</evidence>
<dbReference type="Gene3D" id="2.30.42.10">
    <property type="match status" value="2"/>
</dbReference>
<keyword evidence="5" id="KW-0879">Wnt signaling pathway</keyword>
<dbReference type="GeneTree" id="ENSGT00950000182849"/>
<dbReference type="GO" id="GO:0016324">
    <property type="term" value="C:apical plasma membrane"/>
    <property type="evidence" value="ECO:0007669"/>
    <property type="project" value="TreeGrafter"/>
</dbReference>
<feature type="domain" description="PDZ" evidence="11">
    <location>
        <begin position="11"/>
        <end position="91"/>
    </location>
</feature>
<dbReference type="FunFam" id="2.30.42.10:FF:000068">
    <property type="entry name" value="Na(+)/H(+) exchange regulatory cofactor NHE-RF"/>
    <property type="match status" value="1"/>
</dbReference>
<evidence type="ECO:0000313" key="12">
    <source>
        <dbReference type="Ensembl" id="ENSLLEP00000046493.1"/>
    </source>
</evidence>
<evidence type="ECO:0000256" key="6">
    <source>
        <dbReference type="ARBA" id="ARBA00022737"/>
    </source>
</evidence>
<evidence type="ECO:0000256" key="10">
    <source>
        <dbReference type="SAM" id="MobiDB-lite"/>
    </source>
</evidence>
<dbReference type="InterPro" id="IPR001478">
    <property type="entry name" value="PDZ"/>
</dbReference>
<dbReference type="Proteomes" id="UP000694569">
    <property type="component" value="Unplaced"/>
</dbReference>
<sequence length="321" mass="34786">SAFPLARRPRTCVLEKGPSGYGFHLHSEKGRQGQFIRLVEPASPAEKSGLQTGDRIISVSGEDVSSLSHQQVVAKIREATSRLVLVVERPAEESGLLSRLKGGGGPILGSNPSSPLFLGIPPFWACDSAAGTGFSIVQKELRPRLCSMKKGPNGYGFNLHSDKTQAGQFIRAVDPDSPAELSGLQPKDRIIEVNGVSMIDKQHTDVVNTIKSGGDETTLLVVDPETDLFFKECAQEHDVPLPSPEHVPEAFSQMDGKSKEPQDTSPVHSTEIVTSAVPPVDPLLDLNMSLAVAKERAHQKRSQKKAPTMDWNKRKEVFSSL</sequence>
<dbReference type="AlphaFoldDB" id="A0A8C5R489"/>
<dbReference type="GO" id="GO:0030175">
    <property type="term" value="C:filopodium"/>
    <property type="evidence" value="ECO:0007669"/>
    <property type="project" value="UniProtKB-SubCell"/>
</dbReference>
<protein>
    <recommendedName>
        <fullName evidence="9">Na(+)/H(+) exchange regulatory cofactor NHE-RF</fullName>
    </recommendedName>
</protein>
<keyword evidence="6" id="KW-0677">Repeat</keyword>
<dbReference type="GO" id="GO:0001726">
    <property type="term" value="C:ruffle"/>
    <property type="evidence" value="ECO:0007669"/>
    <property type="project" value="UniProtKB-SubCell"/>
</dbReference>
<feature type="compositionally biased region" description="Basic and acidic residues" evidence="10">
    <location>
        <begin position="311"/>
        <end position="321"/>
    </location>
</feature>
<dbReference type="GO" id="GO:0005102">
    <property type="term" value="F:signaling receptor binding"/>
    <property type="evidence" value="ECO:0007669"/>
    <property type="project" value="TreeGrafter"/>
</dbReference>
<dbReference type="InterPro" id="IPR036034">
    <property type="entry name" value="PDZ_sf"/>
</dbReference>
<dbReference type="GO" id="GO:0043495">
    <property type="term" value="F:protein-membrane adaptor activity"/>
    <property type="evidence" value="ECO:0007669"/>
    <property type="project" value="TreeGrafter"/>
</dbReference>
<evidence type="ECO:0000256" key="9">
    <source>
        <dbReference type="PIRNR" id="PIRNR037866"/>
    </source>
</evidence>
<dbReference type="GO" id="GO:0016055">
    <property type="term" value="P:Wnt signaling pathway"/>
    <property type="evidence" value="ECO:0007669"/>
    <property type="project" value="UniProtKB-KW"/>
</dbReference>
<feature type="domain" description="PDZ" evidence="11">
    <location>
        <begin position="145"/>
        <end position="225"/>
    </location>
</feature>